<reference evidence="6 7" key="1">
    <citation type="submission" date="2016-10" db="EMBL/GenBank/DDBJ databases">
        <title>Complete Genome Sequence of Peptococcaceae strain DCMF.</title>
        <authorList>
            <person name="Edwards R.J."/>
            <person name="Holland S.I."/>
            <person name="Deshpande N.P."/>
            <person name="Wong Y.K."/>
            <person name="Ertan H."/>
            <person name="Manefield M."/>
            <person name="Russell T.L."/>
            <person name="Lee M.J."/>
        </authorList>
    </citation>
    <scope>NUCLEOTIDE SEQUENCE [LARGE SCALE GENOMIC DNA]</scope>
    <source>
        <strain evidence="6 7">DCMF</strain>
    </source>
</reference>
<dbReference type="GO" id="GO:0007165">
    <property type="term" value="P:signal transduction"/>
    <property type="evidence" value="ECO:0007669"/>
    <property type="project" value="InterPro"/>
</dbReference>
<dbReference type="FunFam" id="2.40.50.180:FF:000002">
    <property type="entry name" value="Chemotaxis protein CheW"/>
    <property type="match status" value="1"/>
</dbReference>
<evidence type="ECO:0000256" key="2">
    <source>
        <dbReference type="ARBA" id="ARBA00021483"/>
    </source>
</evidence>
<keyword evidence="3" id="KW-0963">Cytoplasm</keyword>
<dbReference type="SMART" id="SM00260">
    <property type="entry name" value="CheW"/>
    <property type="match status" value="1"/>
</dbReference>
<evidence type="ECO:0000313" key="6">
    <source>
        <dbReference type="EMBL" id="ATW25698.1"/>
    </source>
</evidence>
<dbReference type="PANTHER" id="PTHR22617:SF23">
    <property type="entry name" value="CHEMOTAXIS PROTEIN CHEW"/>
    <property type="match status" value="1"/>
</dbReference>
<dbReference type="OrthoDB" id="9794382at2"/>
<dbReference type="RefSeq" id="WP_148134962.1">
    <property type="nucleotide sequence ID" value="NZ_CP017634.1"/>
</dbReference>
<dbReference type="GO" id="GO:0006935">
    <property type="term" value="P:chemotaxis"/>
    <property type="evidence" value="ECO:0007669"/>
    <property type="project" value="UniProtKB-KW"/>
</dbReference>
<dbReference type="InterPro" id="IPR002545">
    <property type="entry name" value="CheW-lke_dom"/>
</dbReference>
<organism evidence="6 7">
    <name type="scientific">Formimonas warabiya</name>
    <dbReference type="NCBI Taxonomy" id="1761012"/>
    <lineage>
        <taxon>Bacteria</taxon>
        <taxon>Bacillati</taxon>
        <taxon>Bacillota</taxon>
        <taxon>Clostridia</taxon>
        <taxon>Eubacteriales</taxon>
        <taxon>Peptococcaceae</taxon>
        <taxon>Candidatus Formimonas</taxon>
    </lineage>
</organism>
<comment type="subcellular location">
    <subcellularLocation>
        <location evidence="1">Cytoplasm</location>
    </subcellularLocation>
</comment>
<dbReference type="InterPro" id="IPR039315">
    <property type="entry name" value="CheW"/>
</dbReference>
<evidence type="ECO:0000259" key="5">
    <source>
        <dbReference type="PROSITE" id="PS50851"/>
    </source>
</evidence>
<sequence>MTRETTINNNESAYEQLVVFKLWDQHYAIDIASVHEIILMEHITRVPRTPPFLKGVINLRGKIIPVVDMRKRFSVDWTTEVTEDTRIIIVEAGTAIVGMIVDAVTEVLRLTQEDLEPLPATAAGFDAKFIRAVGKVEDKLVMLLEVSDVFSQIGKNEIA</sequence>
<dbReference type="InterPro" id="IPR036061">
    <property type="entry name" value="CheW-like_dom_sf"/>
</dbReference>
<feature type="domain" description="CheW-like" evidence="5">
    <location>
        <begin position="14"/>
        <end position="155"/>
    </location>
</feature>
<gene>
    <name evidence="6" type="ORF">DCMF_13825</name>
</gene>
<evidence type="ECO:0000256" key="3">
    <source>
        <dbReference type="ARBA" id="ARBA00022490"/>
    </source>
</evidence>
<dbReference type="CDD" id="cd00732">
    <property type="entry name" value="CheW"/>
    <property type="match status" value="1"/>
</dbReference>
<dbReference type="GO" id="GO:0005829">
    <property type="term" value="C:cytosol"/>
    <property type="evidence" value="ECO:0007669"/>
    <property type="project" value="TreeGrafter"/>
</dbReference>
<dbReference type="Pfam" id="PF01584">
    <property type="entry name" value="CheW"/>
    <property type="match status" value="1"/>
</dbReference>
<keyword evidence="7" id="KW-1185">Reference proteome</keyword>
<evidence type="ECO:0000256" key="1">
    <source>
        <dbReference type="ARBA" id="ARBA00004496"/>
    </source>
</evidence>
<dbReference type="SUPFAM" id="SSF50341">
    <property type="entry name" value="CheW-like"/>
    <property type="match status" value="1"/>
</dbReference>
<evidence type="ECO:0000313" key="7">
    <source>
        <dbReference type="Proteomes" id="UP000323521"/>
    </source>
</evidence>
<evidence type="ECO:0000256" key="4">
    <source>
        <dbReference type="ARBA" id="ARBA00022500"/>
    </source>
</evidence>
<dbReference type="PROSITE" id="PS50851">
    <property type="entry name" value="CHEW"/>
    <property type="match status" value="1"/>
</dbReference>
<dbReference type="AlphaFoldDB" id="A0A3G1KTA4"/>
<dbReference type="Proteomes" id="UP000323521">
    <property type="component" value="Chromosome"/>
</dbReference>
<dbReference type="PANTHER" id="PTHR22617">
    <property type="entry name" value="CHEMOTAXIS SENSOR HISTIDINE KINASE-RELATED"/>
    <property type="match status" value="1"/>
</dbReference>
<accession>A0A3G1KTA4</accession>
<dbReference type="Gene3D" id="2.40.50.180">
    <property type="entry name" value="CheA-289, Domain 4"/>
    <property type="match status" value="1"/>
</dbReference>
<proteinExistence type="predicted"/>
<protein>
    <recommendedName>
        <fullName evidence="2">Chemotaxis protein CheW</fullName>
    </recommendedName>
</protein>
<dbReference type="EMBL" id="CP017634">
    <property type="protein sequence ID" value="ATW25698.1"/>
    <property type="molecule type" value="Genomic_DNA"/>
</dbReference>
<dbReference type="Gene3D" id="2.30.30.40">
    <property type="entry name" value="SH3 Domains"/>
    <property type="match status" value="1"/>
</dbReference>
<keyword evidence="4" id="KW-0145">Chemotaxis</keyword>
<dbReference type="KEGG" id="fwa:DCMF_13825"/>
<name>A0A3G1KTA4_FORW1</name>